<proteinExistence type="predicted"/>
<dbReference type="HOGENOM" id="CLU_2124135_0_0_1"/>
<dbReference type="OrthoDB" id="639767at2759"/>
<name>E9IW83_SOLIN</name>
<dbReference type="EMBL" id="GL766458">
    <property type="protein sequence ID" value="EFZ15166.1"/>
    <property type="molecule type" value="Genomic_DNA"/>
</dbReference>
<feature type="non-terminal residue" evidence="1">
    <location>
        <position position="114"/>
    </location>
</feature>
<reference evidence="1" key="1">
    <citation type="journal article" date="2011" name="Proc. Natl. Acad. Sci. U.S.A.">
        <title>The genome of the fire ant Solenopsis invicta.</title>
        <authorList>
            <person name="Wurm Y."/>
            <person name="Wang J."/>
            <person name="Riba-Grognuz O."/>
            <person name="Corona M."/>
            <person name="Nygaard S."/>
            <person name="Hunt B.G."/>
            <person name="Ingram K.K."/>
            <person name="Falquet L."/>
            <person name="Nipitwattanaphon M."/>
            <person name="Gotzek D."/>
            <person name="Dijkstra M.B."/>
            <person name="Oettler J."/>
            <person name="Comtesse F."/>
            <person name="Shih C.J."/>
            <person name="Wu W.J."/>
            <person name="Yang C.C."/>
            <person name="Thomas J."/>
            <person name="Beaudoing E."/>
            <person name="Pradervand S."/>
            <person name="Flegel V."/>
            <person name="Cook E.D."/>
            <person name="Fabbretti R."/>
            <person name="Stockinger H."/>
            <person name="Long L."/>
            <person name="Farmerie W.G."/>
            <person name="Oakey J."/>
            <person name="Boomsma J.J."/>
            <person name="Pamilo P."/>
            <person name="Yi S.V."/>
            <person name="Heinze J."/>
            <person name="Goodisman M.A."/>
            <person name="Farinelli L."/>
            <person name="Harshman K."/>
            <person name="Hulo N."/>
            <person name="Cerutti L."/>
            <person name="Xenarios I."/>
            <person name="Shoemaker D."/>
            <person name="Keller L."/>
        </authorList>
    </citation>
    <scope>NUCLEOTIDE SEQUENCE [LARGE SCALE GENOMIC DNA]</scope>
</reference>
<sequence length="114" mass="13467">MAIVLLTMSTRWDQYAKNITYGCTLTLLTQGDNSLIKELLDRLQATKQIYFIVSRYQHKLVARFVVCRRLCREEDIAFSWNEIRKILRENFHKELVQKIIKSTDDIATSIENLN</sequence>
<organism>
    <name type="scientific">Solenopsis invicta</name>
    <name type="common">Red imported fire ant</name>
    <name type="synonym">Solenopsis wagneri</name>
    <dbReference type="NCBI Taxonomy" id="13686"/>
    <lineage>
        <taxon>Eukaryota</taxon>
        <taxon>Metazoa</taxon>
        <taxon>Ecdysozoa</taxon>
        <taxon>Arthropoda</taxon>
        <taxon>Hexapoda</taxon>
        <taxon>Insecta</taxon>
        <taxon>Pterygota</taxon>
        <taxon>Neoptera</taxon>
        <taxon>Endopterygota</taxon>
        <taxon>Hymenoptera</taxon>
        <taxon>Apocrita</taxon>
        <taxon>Aculeata</taxon>
        <taxon>Formicoidea</taxon>
        <taxon>Formicidae</taxon>
        <taxon>Myrmicinae</taxon>
        <taxon>Solenopsis</taxon>
    </lineage>
</organism>
<gene>
    <name evidence="1" type="ORF">SINV_08441</name>
</gene>
<protein>
    <submittedName>
        <fullName evidence="1">Uncharacterized protein</fullName>
    </submittedName>
</protein>
<evidence type="ECO:0000313" key="1">
    <source>
        <dbReference type="EMBL" id="EFZ15166.1"/>
    </source>
</evidence>
<dbReference type="InterPro" id="IPR015422">
    <property type="entry name" value="PyrdxlP-dep_Trfase_small"/>
</dbReference>
<dbReference type="Gene3D" id="3.90.1150.10">
    <property type="entry name" value="Aspartate Aminotransferase, domain 1"/>
    <property type="match status" value="1"/>
</dbReference>
<accession>E9IW83</accession>
<dbReference type="AlphaFoldDB" id="E9IW83"/>